<dbReference type="RefSeq" id="WP_382210034.1">
    <property type="nucleotide sequence ID" value="NZ_JBHSZH010000005.1"/>
</dbReference>
<feature type="transmembrane region" description="Helical" evidence="6">
    <location>
        <begin position="98"/>
        <end position="131"/>
    </location>
</feature>
<dbReference type="PANTHER" id="PTHR42682:SF4">
    <property type="entry name" value="NADH-UBIQUINONE_PLASTOQUINONE"/>
    <property type="match status" value="1"/>
</dbReference>
<feature type="transmembrane region" description="Helical" evidence="6">
    <location>
        <begin position="69"/>
        <end position="86"/>
    </location>
</feature>
<sequence>MVDSPALFLLAAAVVCSLAERRVGHAAGVLAGLLALAWSLAAPTGGHLPARLFGFEAMPVAVDPLSRTMGVALGFVAAADAAYAYATDADATMTAYALAYAGVCLGAVFAGDWLTLVVCWELMAIGATLLVWHRGGPALRAGFRYAIYHEIGGAFLIAGVLLHYLRVGSFVFGAGGVGDSRPVSRPCSRWSASA</sequence>
<dbReference type="PANTHER" id="PTHR42682">
    <property type="entry name" value="HYDROGENASE-4 COMPONENT F"/>
    <property type="match status" value="1"/>
</dbReference>
<dbReference type="EMBL" id="JBHSZH010000005">
    <property type="protein sequence ID" value="MFC7081376.1"/>
    <property type="molecule type" value="Genomic_DNA"/>
</dbReference>
<evidence type="ECO:0000256" key="6">
    <source>
        <dbReference type="SAM" id="Phobius"/>
    </source>
</evidence>
<dbReference type="GO" id="GO:0005886">
    <property type="term" value="C:plasma membrane"/>
    <property type="evidence" value="ECO:0007669"/>
    <property type="project" value="UniProtKB-SubCell"/>
</dbReference>
<keyword evidence="4 6" id="KW-1133">Transmembrane helix</keyword>
<dbReference type="Proteomes" id="UP001596407">
    <property type="component" value="Unassembled WGS sequence"/>
</dbReference>
<evidence type="ECO:0000256" key="5">
    <source>
        <dbReference type="ARBA" id="ARBA00023136"/>
    </source>
</evidence>
<feature type="transmembrane region" description="Helical" evidence="6">
    <location>
        <begin position="29"/>
        <end position="48"/>
    </location>
</feature>
<evidence type="ECO:0000313" key="7">
    <source>
        <dbReference type="EMBL" id="MFC7081376.1"/>
    </source>
</evidence>
<evidence type="ECO:0000256" key="1">
    <source>
        <dbReference type="ARBA" id="ARBA00004651"/>
    </source>
</evidence>
<organism evidence="7 8">
    <name type="scientific">Halorussus caseinilyticus</name>
    <dbReference type="NCBI Taxonomy" id="3034025"/>
    <lineage>
        <taxon>Archaea</taxon>
        <taxon>Methanobacteriati</taxon>
        <taxon>Methanobacteriota</taxon>
        <taxon>Stenosarchaea group</taxon>
        <taxon>Halobacteria</taxon>
        <taxon>Halobacteriales</taxon>
        <taxon>Haladaptataceae</taxon>
        <taxon>Halorussus</taxon>
    </lineage>
</organism>
<evidence type="ECO:0000256" key="2">
    <source>
        <dbReference type="ARBA" id="ARBA00022475"/>
    </source>
</evidence>
<gene>
    <name evidence="7" type="ORF">ACFQJ6_15940</name>
</gene>
<keyword evidence="5 6" id="KW-0472">Membrane</keyword>
<dbReference type="AlphaFoldDB" id="A0ABD5WLG8"/>
<evidence type="ECO:0008006" key="9">
    <source>
        <dbReference type="Google" id="ProtNLM"/>
    </source>
</evidence>
<evidence type="ECO:0000256" key="3">
    <source>
        <dbReference type="ARBA" id="ARBA00022692"/>
    </source>
</evidence>
<comment type="caution">
    <text evidence="7">The sequence shown here is derived from an EMBL/GenBank/DDBJ whole genome shotgun (WGS) entry which is preliminary data.</text>
</comment>
<reference evidence="7 8" key="1">
    <citation type="journal article" date="2019" name="Int. J. Syst. Evol. Microbiol.">
        <title>The Global Catalogue of Microorganisms (GCM) 10K type strain sequencing project: providing services to taxonomists for standard genome sequencing and annotation.</title>
        <authorList>
            <consortium name="The Broad Institute Genomics Platform"/>
            <consortium name="The Broad Institute Genome Sequencing Center for Infectious Disease"/>
            <person name="Wu L."/>
            <person name="Ma J."/>
        </authorList>
    </citation>
    <scope>NUCLEOTIDE SEQUENCE [LARGE SCALE GENOMIC DNA]</scope>
    <source>
        <strain evidence="7 8">DT72</strain>
    </source>
</reference>
<comment type="subcellular location">
    <subcellularLocation>
        <location evidence="1">Cell membrane</location>
        <topology evidence="1">Multi-pass membrane protein</topology>
    </subcellularLocation>
</comment>
<feature type="transmembrane region" description="Helical" evidence="6">
    <location>
        <begin position="143"/>
        <end position="165"/>
    </location>
</feature>
<evidence type="ECO:0000256" key="4">
    <source>
        <dbReference type="ARBA" id="ARBA00022989"/>
    </source>
</evidence>
<evidence type="ECO:0000313" key="8">
    <source>
        <dbReference type="Proteomes" id="UP001596407"/>
    </source>
</evidence>
<keyword evidence="2" id="KW-1003">Cell membrane</keyword>
<keyword evidence="8" id="KW-1185">Reference proteome</keyword>
<keyword evidence="3 6" id="KW-0812">Transmembrane</keyword>
<proteinExistence type="predicted"/>
<name>A0ABD5WLG8_9EURY</name>
<dbReference type="InterPro" id="IPR052175">
    <property type="entry name" value="ComplexI-like_HydComp"/>
</dbReference>
<protein>
    <recommendedName>
        <fullName evidence="9">NADH:quinone oxidoreductase/Mrp antiporter membrane subunit domain-containing protein</fullName>
    </recommendedName>
</protein>
<accession>A0ABD5WLG8</accession>